<proteinExistence type="predicted"/>
<dbReference type="PROSITE" id="PS51208">
    <property type="entry name" value="AUTOTRANSPORTER"/>
    <property type="match status" value="1"/>
</dbReference>
<keyword evidence="4" id="KW-1185">Reference proteome</keyword>
<dbReference type="Proteomes" id="UP001499951">
    <property type="component" value="Unassembled WGS sequence"/>
</dbReference>
<evidence type="ECO:0000259" key="2">
    <source>
        <dbReference type="PROSITE" id="PS51208"/>
    </source>
</evidence>
<protein>
    <recommendedName>
        <fullName evidence="2">Autotransporter domain-containing protein</fullName>
    </recommendedName>
</protein>
<name>A0ABN1FBH9_9PROT</name>
<accession>A0ABN1FBH9</accession>
<comment type="caution">
    <text evidence="3">The sequence shown here is derived from an EMBL/GenBank/DDBJ whole genome shotgun (WGS) entry which is preliminary data.</text>
</comment>
<dbReference type="Gene3D" id="2.40.128.130">
    <property type="entry name" value="Autotransporter beta-domain"/>
    <property type="match status" value="1"/>
</dbReference>
<sequence length="707" mass="73887">MSQVFKHNSRRLWLSASVLALAVAGPALAQTTVLTPGQNYDLNTATDTVVEVPTGMTAYYNSGVGWALPGGSTLLNYTSYMSSENSAPFNWWNGCCRFNAPVITVDSGATLRFVGQTSVPYDWYSGDPWLNSMINATGDVVFEKVKSGSELELIGTNKFLGNVTLLDGAVVQMGWDWSSINATTTFGPNTHFDLQGVSTLTLNPGGTGVFNGTMAADSTATFFLKSGSLTMNGQSTAFAGTAKINSGATLVVGDSTHSSATLGNAAKTAIINVSSTTASLSGYGTINGIVTNNGVVTAGGTKGVNGNLTINGSYTQASTGQLYTAFSPTGVSGLVVNGNATLAGDLIISIAEGSYGNAVYPLVTVNGGTLSGSFTTVSTNGNVAGAMVGVAKTAGGYSIVTQKGSAAQVFGHLVYSNRTALTNFVGSLYDVMSITPASGAKVDTWITPIGEIENLSRDGQGYEQKTYGLRMGALHRFENHGGVVGAAFSYRHGNMTVKDDPATSSSNGYDFAVYGGADVNALRFEGSAFYNVYDASTKRPMGTYGTAAADQSGYAFGASGQISHDMFGSRLTPYVRGMYARVHLAAASETGSDYYNLRHDALSANTFAVDLGMRVHVMRAEHIKVDADLAWRHDLSDPGETVTGGFVTTPDSSSVAFWKGDSKNAFRAGVNVAGQVTDKLEIYGRLDGTVTSYRRAGELAAGVKYRF</sequence>
<dbReference type="SMART" id="SM00869">
    <property type="entry name" value="Autotransporter"/>
    <property type="match status" value="1"/>
</dbReference>
<dbReference type="SUPFAM" id="SSF103515">
    <property type="entry name" value="Autotransporter"/>
    <property type="match status" value="1"/>
</dbReference>
<organism evidence="3 4">
    <name type="scientific">Rhizomicrobium electricum</name>
    <dbReference type="NCBI Taxonomy" id="480070"/>
    <lineage>
        <taxon>Bacteria</taxon>
        <taxon>Pseudomonadati</taxon>
        <taxon>Pseudomonadota</taxon>
        <taxon>Alphaproteobacteria</taxon>
        <taxon>Micropepsales</taxon>
        <taxon>Micropepsaceae</taxon>
        <taxon>Rhizomicrobium</taxon>
    </lineage>
</organism>
<evidence type="ECO:0000313" key="3">
    <source>
        <dbReference type="EMBL" id="GAA0587275.1"/>
    </source>
</evidence>
<keyword evidence="1" id="KW-0732">Signal</keyword>
<evidence type="ECO:0000256" key="1">
    <source>
        <dbReference type="SAM" id="SignalP"/>
    </source>
</evidence>
<dbReference type="InterPro" id="IPR036709">
    <property type="entry name" value="Autotransporte_beta_dom_sf"/>
</dbReference>
<dbReference type="RefSeq" id="WP_166937432.1">
    <property type="nucleotide sequence ID" value="NZ_BAAADD010000013.1"/>
</dbReference>
<dbReference type="Pfam" id="PF03797">
    <property type="entry name" value="Autotransporter"/>
    <property type="match status" value="1"/>
</dbReference>
<reference evidence="3 4" key="1">
    <citation type="journal article" date="2019" name="Int. J. Syst. Evol. Microbiol.">
        <title>The Global Catalogue of Microorganisms (GCM) 10K type strain sequencing project: providing services to taxonomists for standard genome sequencing and annotation.</title>
        <authorList>
            <consortium name="The Broad Institute Genomics Platform"/>
            <consortium name="The Broad Institute Genome Sequencing Center for Infectious Disease"/>
            <person name="Wu L."/>
            <person name="Ma J."/>
        </authorList>
    </citation>
    <scope>NUCLEOTIDE SEQUENCE [LARGE SCALE GENOMIC DNA]</scope>
    <source>
        <strain evidence="3 4">JCM 15089</strain>
    </source>
</reference>
<evidence type="ECO:0000313" key="4">
    <source>
        <dbReference type="Proteomes" id="UP001499951"/>
    </source>
</evidence>
<dbReference type="EMBL" id="BAAADD010000013">
    <property type="protein sequence ID" value="GAA0587275.1"/>
    <property type="molecule type" value="Genomic_DNA"/>
</dbReference>
<feature type="signal peptide" evidence="1">
    <location>
        <begin position="1"/>
        <end position="29"/>
    </location>
</feature>
<gene>
    <name evidence="3" type="ORF">GCM10008942_40370</name>
</gene>
<feature type="domain" description="Autotransporter" evidence="2">
    <location>
        <begin position="437"/>
        <end position="707"/>
    </location>
</feature>
<feature type="chain" id="PRO_5045743658" description="Autotransporter domain-containing protein" evidence="1">
    <location>
        <begin position="30"/>
        <end position="707"/>
    </location>
</feature>
<dbReference type="InterPro" id="IPR005546">
    <property type="entry name" value="Autotransporte_beta"/>
</dbReference>